<keyword evidence="1" id="KW-1133">Transmembrane helix</keyword>
<evidence type="ECO:0000313" key="2">
    <source>
        <dbReference type="EMBL" id="KAL0355502.1"/>
    </source>
</evidence>
<keyword evidence="1" id="KW-0812">Transmembrane</keyword>
<comment type="caution">
    <text evidence="2">The sequence shown here is derived from an EMBL/GenBank/DDBJ whole genome shotgun (WGS) entry which is preliminary data.</text>
</comment>
<dbReference type="EMBL" id="JACGWJ010000017">
    <property type="protein sequence ID" value="KAL0355502.1"/>
    <property type="molecule type" value="Genomic_DNA"/>
</dbReference>
<sequence>MGSPADALWPISRTIVATRARAHLALLESPSLGPLATMWITHLTGMFSRLCSSRGTFSLLCSLLEGSTTPCFYGSLNSGSASLFARVDIILKVASLDQPFSLLSQTVTPICIVVIIYVILAEHLHLGSWGTSLEPLGHCRVENQSIAMSILARLVMSGGMMLVVWIKGVKPSFGLSFVHLGGDPFIVHTFITLIAVLYKLGIF</sequence>
<reference evidence="2" key="2">
    <citation type="journal article" date="2024" name="Plant">
        <title>Genomic evolution and insights into agronomic trait innovations of Sesamum species.</title>
        <authorList>
            <person name="Miao H."/>
            <person name="Wang L."/>
            <person name="Qu L."/>
            <person name="Liu H."/>
            <person name="Sun Y."/>
            <person name="Le M."/>
            <person name="Wang Q."/>
            <person name="Wei S."/>
            <person name="Zheng Y."/>
            <person name="Lin W."/>
            <person name="Duan Y."/>
            <person name="Cao H."/>
            <person name="Xiong S."/>
            <person name="Wang X."/>
            <person name="Wei L."/>
            <person name="Li C."/>
            <person name="Ma Q."/>
            <person name="Ju M."/>
            <person name="Zhao R."/>
            <person name="Li G."/>
            <person name="Mu C."/>
            <person name="Tian Q."/>
            <person name="Mei H."/>
            <person name="Zhang T."/>
            <person name="Gao T."/>
            <person name="Zhang H."/>
        </authorList>
    </citation>
    <scope>NUCLEOTIDE SEQUENCE</scope>
    <source>
        <strain evidence="2">G02</strain>
    </source>
</reference>
<name>A0AAW2PGY6_SESRA</name>
<organism evidence="2">
    <name type="scientific">Sesamum radiatum</name>
    <name type="common">Black benniseed</name>
    <dbReference type="NCBI Taxonomy" id="300843"/>
    <lineage>
        <taxon>Eukaryota</taxon>
        <taxon>Viridiplantae</taxon>
        <taxon>Streptophyta</taxon>
        <taxon>Embryophyta</taxon>
        <taxon>Tracheophyta</taxon>
        <taxon>Spermatophyta</taxon>
        <taxon>Magnoliopsida</taxon>
        <taxon>eudicotyledons</taxon>
        <taxon>Gunneridae</taxon>
        <taxon>Pentapetalae</taxon>
        <taxon>asterids</taxon>
        <taxon>lamiids</taxon>
        <taxon>Lamiales</taxon>
        <taxon>Pedaliaceae</taxon>
        <taxon>Sesamum</taxon>
    </lineage>
</organism>
<accession>A0AAW2PGY6</accession>
<gene>
    <name evidence="2" type="ORF">Sradi_3997100</name>
</gene>
<proteinExistence type="predicted"/>
<feature type="transmembrane region" description="Helical" evidence="1">
    <location>
        <begin position="102"/>
        <end position="124"/>
    </location>
</feature>
<keyword evidence="1" id="KW-0472">Membrane</keyword>
<reference evidence="2" key="1">
    <citation type="submission" date="2020-06" db="EMBL/GenBank/DDBJ databases">
        <authorList>
            <person name="Li T."/>
            <person name="Hu X."/>
            <person name="Zhang T."/>
            <person name="Song X."/>
            <person name="Zhang H."/>
            <person name="Dai N."/>
            <person name="Sheng W."/>
            <person name="Hou X."/>
            <person name="Wei L."/>
        </authorList>
    </citation>
    <scope>NUCLEOTIDE SEQUENCE</scope>
    <source>
        <strain evidence="2">G02</strain>
        <tissue evidence="2">Leaf</tissue>
    </source>
</reference>
<feature type="transmembrane region" description="Helical" evidence="1">
    <location>
        <begin position="185"/>
        <end position="202"/>
    </location>
</feature>
<protein>
    <submittedName>
        <fullName evidence="2">Uncharacterized protein</fullName>
    </submittedName>
</protein>
<evidence type="ECO:0000256" key="1">
    <source>
        <dbReference type="SAM" id="Phobius"/>
    </source>
</evidence>
<dbReference type="AlphaFoldDB" id="A0AAW2PGY6"/>
<feature type="transmembrane region" description="Helical" evidence="1">
    <location>
        <begin position="145"/>
        <end position="165"/>
    </location>
</feature>